<dbReference type="EMBL" id="BMKW01000016">
    <property type="protein sequence ID" value="GGJ38054.1"/>
    <property type="molecule type" value="Genomic_DNA"/>
</dbReference>
<sequence>MAVFESLGRKPWMGWAVAAITFAAAFLTRYLFSDVMAGLPFLTFLLAVLLTSFVGGWLPATVVAVASLLSASYFFLPPPGAWTFVWPRDAVALALFAAVAGSQIALVHRLTKAMRRLEWKRAQMEALRASEQLMFSELQHRIANGIQLVASLLSLEAARVETAEDAVAVLDDAVTRLSIVATIHRRLHDPALGETGFEKAIETLVRDILVAAGRDGVTVSVTAPRLAITPADATSLSMIIAEAVTNAVKHAFAGRETGHIAIRFEATADGGRRLVLRDDGPGFETVPDADGESLGLLVMSSMAQRLGGSLELGNAAEGGAVVTVLLPPPEDAPG</sequence>
<dbReference type="InterPro" id="IPR003594">
    <property type="entry name" value="HATPase_dom"/>
</dbReference>
<dbReference type="GO" id="GO:0004673">
    <property type="term" value="F:protein histidine kinase activity"/>
    <property type="evidence" value="ECO:0007669"/>
    <property type="project" value="UniProtKB-EC"/>
</dbReference>
<feature type="transmembrane region" description="Helical" evidence="13">
    <location>
        <begin position="12"/>
        <end position="32"/>
    </location>
</feature>
<gene>
    <name evidence="15" type="ORF">GCM10011320_52100</name>
</gene>
<dbReference type="InterPro" id="IPR036890">
    <property type="entry name" value="HATPase_C_sf"/>
</dbReference>
<dbReference type="SMART" id="SM00387">
    <property type="entry name" value="HATPase_c"/>
    <property type="match status" value="1"/>
</dbReference>
<dbReference type="PROSITE" id="PS50109">
    <property type="entry name" value="HIS_KIN"/>
    <property type="match status" value="1"/>
</dbReference>
<evidence type="ECO:0000313" key="15">
    <source>
        <dbReference type="EMBL" id="GGJ38054.1"/>
    </source>
</evidence>
<keyword evidence="10 13" id="KW-1133">Transmembrane helix</keyword>
<name>A0A917L3I0_9PROT</name>
<keyword evidence="12 13" id="KW-0472">Membrane</keyword>
<dbReference type="GO" id="GO:0000160">
    <property type="term" value="P:phosphorelay signal transduction system"/>
    <property type="evidence" value="ECO:0007669"/>
    <property type="project" value="UniProtKB-KW"/>
</dbReference>
<dbReference type="PANTHER" id="PTHR41523:SF8">
    <property type="entry name" value="ETHYLENE RESPONSE SENSOR PROTEIN"/>
    <property type="match status" value="1"/>
</dbReference>
<dbReference type="InterPro" id="IPR005467">
    <property type="entry name" value="His_kinase_dom"/>
</dbReference>
<dbReference type="InterPro" id="IPR038318">
    <property type="entry name" value="KdpD_sf"/>
</dbReference>
<keyword evidence="5" id="KW-0808">Transferase</keyword>
<evidence type="ECO:0000256" key="9">
    <source>
        <dbReference type="ARBA" id="ARBA00022840"/>
    </source>
</evidence>
<dbReference type="Gene3D" id="3.30.565.10">
    <property type="entry name" value="Histidine kinase-like ATPase, C-terminal domain"/>
    <property type="match status" value="1"/>
</dbReference>
<keyword evidence="8 15" id="KW-0418">Kinase</keyword>
<evidence type="ECO:0000256" key="1">
    <source>
        <dbReference type="ARBA" id="ARBA00000085"/>
    </source>
</evidence>
<evidence type="ECO:0000256" key="11">
    <source>
        <dbReference type="ARBA" id="ARBA00023012"/>
    </source>
</evidence>
<evidence type="ECO:0000256" key="12">
    <source>
        <dbReference type="ARBA" id="ARBA00023136"/>
    </source>
</evidence>
<evidence type="ECO:0000313" key="16">
    <source>
        <dbReference type="Proteomes" id="UP000661507"/>
    </source>
</evidence>
<reference evidence="15" key="1">
    <citation type="journal article" date="2014" name="Int. J. Syst. Evol. Microbiol.">
        <title>Complete genome sequence of Corynebacterium casei LMG S-19264T (=DSM 44701T), isolated from a smear-ripened cheese.</title>
        <authorList>
            <consortium name="US DOE Joint Genome Institute (JGI-PGF)"/>
            <person name="Walter F."/>
            <person name="Albersmeier A."/>
            <person name="Kalinowski J."/>
            <person name="Ruckert C."/>
        </authorList>
    </citation>
    <scope>NUCLEOTIDE SEQUENCE</scope>
    <source>
        <strain evidence="15">CGMCC 1.3617</strain>
    </source>
</reference>
<evidence type="ECO:0000256" key="10">
    <source>
        <dbReference type="ARBA" id="ARBA00022989"/>
    </source>
</evidence>
<keyword evidence="16" id="KW-1185">Reference proteome</keyword>
<dbReference type="PANTHER" id="PTHR41523">
    <property type="entry name" value="TWO-COMPONENT SYSTEM SENSOR PROTEIN"/>
    <property type="match status" value="1"/>
</dbReference>
<keyword evidence="9" id="KW-0067">ATP-binding</keyword>
<dbReference type="Pfam" id="PF13493">
    <property type="entry name" value="DUF4118"/>
    <property type="match status" value="1"/>
</dbReference>
<dbReference type="GO" id="GO:0016020">
    <property type="term" value="C:membrane"/>
    <property type="evidence" value="ECO:0007669"/>
    <property type="project" value="UniProtKB-SubCell"/>
</dbReference>
<dbReference type="Proteomes" id="UP000661507">
    <property type="component" value="Unassembled WGS sequence"/>
</dbReference>
<organism evidence="15 16">
    <name type="scientific">Neoroseomonas lacus</name>
    <dbReference type="NCBI Taxonomy" id="287609"/>
    <lineage>
        <taxon>Bacteria</taxon>
        <taxon>Pseudomonadati</taxon>
        <taxon>Pseudomonadota</taxon>
        <taxon>Alphaproteobacteria</taxon>
        <taxon>Acetobacterales</taxon>
        <taxon>Acetobacteraceae</taxon>
        <taxon>Neoroseomonas</taxon>
    </lineage>
</organism>
<accession>A0A917L3I0</accession>
<keyword evidence="7" id="KW-0547">Nucleotide-binding</keyword>
<dbReference type="GO" id="GO:0005524">
    <property type="term" value="F:ATP binding"/>
    <property type="evidence" value="ECO:0007669"/>
    <property type="project" value="UniProtKB-KW"/>
</dbReference>
<dbReference type="SUPFAM" id="SSF55874">
    <property type="entry name" value="ATPase domain of HSP90 chaperone/DNA topoisomerase II/histidine kinase"/>
    <property type="match status" value="1"/>
</dbReference>
<feature type="domain" description="Histidine kinase" evidence="14">
    <location>
        <begin position="137"/>
        <end position="330"/>
    </location>
</feature>
<dbReference type="InterPro" id="IPR011495">
    <property type="entry name" value="Sig_transdc_His_kin_sub2_dim/P"/>
</dbReference>
<feature type="transmembrane region" description="Helical" evidence="13">
    <location>
        <begin position="90"/>
        <end position="111"/>
    </location>
</feature>
<dbReference type="InterPro" id="IPR025201">
    <property type="entry name" value="KdpD_TM"/>
</dbReference>
<keyword evidence="11" id="KW-0902">Two-component regulatory system</keyword>
<evidence type="ECO:0000256" key="3">
    <source>
        <dbReference type="ARBA" id="ARBA00012438"/>
    </source>
</evidence>
<keyword evidence="4" id="KW-0597">Phosphoprotein</keyword>
<dbReference type="Pfam" id="PF02518">
    <property type="entry name" value="HATPase_c"/>
    <property type="match status" value="1"/>
</dbReference>
<protein>
    <recommendedName>
        <fullName evidence="3">histidine kinase</fullName>
        <ecNumber evidence="3">2.7.13.3</ecNumber>
    </recommendedName>
</protein>
<evidence type="ECO:0000256" key="2">
    <source>
        <dbReference type="ARBA" id="ARBA00004141"/>
    </source>
</evidence>
<evidence type="ECO:0000256" key="5">
    <source>
        <dbReference type="ARBA" id="ARBA00022679"/>
    </source>
</evidence>
<proteinExistence type="predicted"/>
<comment type="subcellular location">
    <subcellularLocation>
        <location evidence="2">Membrane</location>
        <topology evidence="2">Multi-pass membrane protein</topology>
    </subcellularLocation>
</comment>
<evidence type="ECO:0000256" key="4">
    <source>
        <dbReference type="ARBA" id="ARBA00022553"/>
    </source>
</evidence>
<comment type="caution">
    <text evidence="15">The sequence shown here is derived from an EMBL/GenBank/DDBJ whole genome shotgun (WGS) entry which is preliminary data.</text>
</comment>
<reference evidence="15" key="2">
    <citation type="submission" date="2020-09" db="EMBL/GenBank/DDBJ databases">
        <authorList>
            <person name="Sun Q."/>
            <person name="Zhou Y."/>
        </authorList>
    </citation>
    <scope>NUCLEOTIDE SEQUENCE</scope>
    <source>
        <strain evidence="15">CGMCC 1.3617</strain>
    </source>
</reference>
<comment type="catalytic activity">
    <reaction evidence="1">
        <text>ATP + protein L-histidine = ADP + protein N-phospho-L-histidine.</text>
        <dbReference type="EC" id="2.7.13.3"/>
    </reaction>
</comment>
<dbReference type="RefSeq" id="WP_229681577.1">
    <property type="nucleotide sequence ID" value="NZ_BMKW01000016.1"/>
</dbReference>
<evidence type="ECO:0000256" key="6">
    <source>
        <dbReference type="ARBA" id="ARBA00022692"/>
    </source>
</evidence>
<evidence type="ECO:0000259" key="14">
    <source>
        <dbReference type="PROSITE" id="PS50109"/>
    </source>
</evidence>
<evidence type="ECO:0000256" key="8">
    <source>
        <dbReference type="ARBA" id="ARBA00022777"/>
    </source>
</evidence>
<dbReference type="Gene3D" id="1.20.120.620">
    <property type="entry name" value="Backbone structure of the membrane domain of e. Coli histidine kinase receptor kdpd"/>
    <property type="match status" value="1"/>
</dbReference>
<dbReference type="AlphaFoldDB" id="A0A917L3I0"/>
<feature type="transmembrane region" description="Helical" evidence="13">
    <location>
        <begin position="44"/>
        <end position="70"/>
    </location>
</feature>
<evidence type="ECO:0000256" key="7">
    <source>
        <dbReference type="ARBA" id="ARBA00022741"/>
    </source>
</evidence>
<dbReference type="EC" id="2.7.13.3" evidence="3"/>
<dbReference type="Pfam" id="PF07568">
    <property type="entry name" value="HisKA_2"/>
    <property type="match status" value="1"/>
</dbReference>
<evidence type="ECO:0000256" key="13">
    <source>
        <dbReference type="SAM" id="Phobius"/>
    </source>
</evidence>
<keyword evidence="6 13" id="KW-0812">Transmembrane</keyword>